<dbReference type="OrthoDB" id="1954422at2"/>
<dbReference type="Proteomes" id="UP000274033">
    <property type="component" value="Unassembled WGS sequence"/>
</dbReference>
<keyword evidence="3" id="KW-1185">Reference proteome</keyword>
<feature type="domain" description="Copper amine oxidase-like N-terminal" evidence="1">
    <location>
        <begin position="7"/>
        <end position="42"/>
    </location>
</feature>
<gene>
    <name evidence="2" type="ORF">EBB45_19940</name>
</gene>
<dbReference type="SUPFAM" id="SSF55383">
    <property type="entry name" value="Copper amine oxidase, domain N"/>
    <property type="match status" value="1"/>
</dbReference>
<protein>
    <recommendedName>
        <fullName evidence="1">Copper amine oxidase-like N-terminal domain-containing protein</fullName>
    </recommendedName>
</protein>
<dbReference type="InterPro" id="IPR012854">
    <property type="entry name" value="Cu_amine_oxidase-like_N"/>
</dbReference>
<evidence type="ECO:0000259" key="1">
    <source>
        <dbReference type="Pfam" id="PF07833"/>
    </source>
</evidence>
<proteinExistence type="predicted"/>
<organism evidence="2 3">
    <name type="scientific">Lysinibacillus composti</name>
    <dbReference type="NCBI Taxonomy" id="720633"/>
    <lineage>
        <taxon>Bacteria</taxon>
        <taxon>Bacillati</taxon>
        <taxon>Bacillota</taxon>
        <taxon>Bacilli</taxon>
        <taxon>Bacillales</taxon>
        <taxon>Bacillaceae</taxon>
        <taxon>Lysinibacillus</taxon>
    </lineage>
</organism>
<sequence length="44" mass="4907">MNVQFPKLPQATVIKNGYTYVPMRSILEQSGAIVKSDGKAQKLR</sequence>
<dbReference type="InterPro" id="IPR036582">
    <property type="entry name" value="Mao_N_sf"/>
</dbReference>
<evidence type="ECO:0000313" key="3">
    <source>
        <dbReference type="Proteomes" id="UP000274033"/>
    </source>
</evidence>
<dbReference type="AlphaFoldDB" id="A0A3N9U1J6"/>
<name>A0A3N9U1J6_9BACI</name>
<dbReference type="RefSeq" id="WP_124767058.1">
    <property type="nucleotide sequence ID" value="NZ_JAFBDY010000045.1"/>
</dbReference>
<evidence type="ECO:0000313" key="2">
    <source>
        <dbReference type="EMBL" id="RQW70527.1"/>
    </source>
</evidence>
<comment type="caution">
    <text evidence="2">The sequence shown here is derived from an EMBL/GenBank/DDBJ whole genome shotgun (WGS) entry which is preliminary data.</text>
</comment>
<dbReference type="EMBL" id="RRCT01000042">
    <property type="protein sequence ID" value="RQW70527.1"/>
    <property type="molecule type" value="Genomic_DNA"/>
</dbReference>
<reference evidence="2 3" key="1">
    <citation type="journal article" date="2013" name="J. Microbiol.">
        <title>Lysinibacillus chungkukjangi sp. nov., isolated from Chungkukjang, Korean fermented soybean food.</title>
        <authorList>
            <person name="Kim S.J."/>
            <person name="Jang Y.H."/>
            <person name="Hamada M."/>
            <person name="Ahn J.H."/>
            <person name="Weon H.Y."/>
            <person name="Suzuki K."/>
            <person name="Whang K.S."/>
            <person name="Kwon S.W."/>
        </authorList>
    </citation>
    <scope>NUCLEOTIDE SEQUENCE [LARGE SCALE GENOMIC DNA]</scope>
    <source>
        <strain evidence="2 3">MCCC 1A12701</strain>
    </source>
</reference>
<dbReference type="Pfam" id="PF07833">
    <property type="entry name" value="Cu_amine_oxidN1"/>
    <property type="match status" value="1"/>
</dbReference>
<accession>A0A3N9U1J6</accession>